<keyword evidence="2" id="KW-1185">Reference proteome</keyword>
<proteinExistence type="predicted"/>
<comment type="caution">
    <text evidence="1">The sequence shown here is derived from an EMBL/GenBank/DDBJ whole genome shotgun (WGS) entry which is preliminary data.</text>
</comment>
<reference evidence="1" key="1">
    <citation type="journal article" date="2021" name="Front. Microbiol.">
        <title>Comprehensive Comparative Genomics and Phenotyping of Methylobacterium Species.</title>
        <authorList>
            <person name="Alessa O."/>
            <person name="Ogura Y."/>
            <person name="Fujitani Y."/>
            <person name="Takami H."/>
            <person name="Hayashi T."/>
            <person name="Sahin N."/>
            <person name="Tani A."/>
        </authorList>
    </citation>
    <scope>NUCLEOTIDE SEQUENCE</scope>
    <source>
        <strain evidence="1">DSM 23674</strain>
    </source>
</reference>
<gene>
    <name evidence="1" type="ORF">EKPJFOCH_3330</name>
</gene>
<accession>A0ABQ4TQ83</accession>
<dbReference type="RefSeq" id="WP_147817512.1">
    <property type="nucleotide sequence ID" value="NZ_BPRA01000015.1"/>
</dbReference>
<name>A0ABQ4TQ83_9HYPH</name>
<evidence type="ECO:0000313" key="1">
    <source>
        <dbReference type="EMBL" id="GJE56822.1"/>
    </source>
</evidence>
<evidence type="ECO:0000313" key="2">
    <source>
        <dbReference type="Proteomes" id="UP001055101"/>
    </source>
</evidence>
<dbReference type="EMBL" id="BPRA01000015">
    <property type="protein sequence ID" value="GJE56822.1"/>
    <property type="molecule type" value="Genomic_DNA"/>
</dbReference>
<reference evidence="1" key="2">
    <citation type="submission" date="2021-08" db="EMBL/GenBank/DDBJ databases">
        <authorList>
            <person name="Tani A."/>
            <person name="Ola A."/>
            <person name="Ogura Y."/>
            <person name="Katsura K."/>
            <person name="Hayashi T."/>
        </authorList>
    </citation>
    <scope>NUCLEOTIDE SEQUENCE</scope>
    <source>
        <strain evidence="1">DSM 23674</strain>
    </source>
</reference>
<sequence length="71" mass="7684">MLAARSIASGTYVGETLSRGGVSVLATGADAFHRHDVTWAWTEFSIKDMLSCLPERYVRDPETVASITPLA</sequence>
<protein>
    <submittedName>
        <fullName evidence="1">Uncharacterized protein</fullName>
    </submittedName>
</protein>
<dbReference type="Proteomes" id="UP001055101">
    <property type="component" value="Unassembled WGS sequence"/>
</dbReference>
<organism evidence="1 2">
    <name type="scientific">Methylobacterium thuringiense</name>
    <dbReference type="NCBI Taxonomy" id="1003091"/>
    <lineage>
        <taxon>Bacteria</taxon>
        <taxon>Pseudomonadati</taxon>
        <taxon>Pseudomonadota</taxon>
        <taxon>Alphaproteobacteria</taxon>
        <taxon>Hyphomicrobiales</taxon>
        <taxon>Methylobacteriaceae</taxon>
        <taxon>Methylobacterium</taxon>
    </lineage>
</organism>